<feature type="region of interest" description="Disordered" evidence="14">
    <location>
        <begin position="394"/>
        <end position="417"/>
    </location>
</feature>
<feature type="compositionally biased region" description="Basic and acidic residues" evidence="14">
    <location>
        <begin position="400"/>
        <end position="416"/>
    </location>
</feature>
<reference evidence="18" key="1">
    <citation type="journal article" date="2019" name="Int. J. Syst. Evol. Microbiol.">
        <title>The Global Catalogue of Microorganisms (GCM) 10K type strain sequencing project: providing services to taxonomists for standard genome sequencing and annotation.</title>
        <authorList>
            <consortium name="The Broad Institute Genomics Platform"/>
            <consortium name="The Broad Institute Genome Sequencing Center for Infectious Disease"/>
            <person name="Wu L."/>
            <person name="Ma J."/>
        </authorList>
    </citation>
    <scope>NUCLEOTIDE SEQUENCE [LARGE SCALE GENOMIC DNA]</scope>
    <source>
        <strain evidence="18">JCM 17706</strain>
    </source>
</reference>
<evidence type="ECO:0000256" key="12">
    <source>
        <dbReference type="ARBA" id="ARBA00023016"/>
    </source>
</evidence>
<feature type="domain" description="PDZ" evidence="16">
    <location>
        <begin position="408"/>
        <end position="494"/>
    </location>
</feature>
<evidence type="ECO:0000256" key="2">
    <source>
        <dbReference type="ARBA" id="ARBA00004418"/>
    </source>
</evidence>
<dbReference type="InterPro" id="IPR001940">
    <property type="entry name" value="Peptidase_S1C"/>
</dbReference>
<dbReference type="RefSeq" id="WP_345095907.1">
    <property type="nucleotide sequence ID" value="NZ_BAABIY010000001.1"/>
</dbReference>
<comment type="similarity">
    <text evidence="3">Belongs to the peptidase S1C family.</text>
</comment>
<keyword evidence="9" id="KW-0574">Periplasm</keyword>
<keyword evidence="18" id="KW-1185">Reference proteome</keyword>
<evidence type="ECO:0000256" key="9">
    <source>
        <dbReference type="ARBA" id="ARBA00022764"/>
    </source>
</evidence>
<dbReference type="Gene3D" id="2.30.42.10">
    <property type="match status" value="2"/>
</dbReference>
<dbReference type="PRINTS" id="PR00834">
    <property type="entry name" value="PROTEASES2C"/>
</dbReference>
<protein>
    <recommendedName>
        <fullName evidence="5">Probable periplasmic serine endoprotease DegP-like</fullName>
        <ecNumber evidence="4">3.4.21.107</ecNumber>
    </recommendedName>
    <alternativeName>
        <fullName evidence="13">Protease Do</fullName>
    </alternativeName>
</protein>
<comment type="caution">
    <text evidence="17">The sequence shown here is derived from an EMBL/GenBank/DDBJ whole genome shotgun (WGS) entry which is preliminary data.</text>
</comment>
<proteinExistence type="inferred from homology"/>
<dbReference type="InterPro" id="IPR041489">
    <property type="entry name" value="PDZ_6"/>
</dbReference>
<dbReference type="EMBL" id="BAABIY010000001">
    <property type="protein sequence ID" value="GAA5093691.1"/>
    <property type="molecule type" value="Genomic_DNA"/>
</dbReference>
<dbReference type="InterPro" id="IPR009003">
    <property type="entry name" value="Peptidase_S1_PA"/>
</dbReference>
<feature type="domain" description="PDZ" evidence="16">
    <location>
        <begin position="291"/>
        <end position="360"/>
    </location>
</feature>
<evidence type="ECO:0000256" key="10">
    <source>
        <dbReference type="ARBA" id="ARBA00022801"/>
    </source>
</evidence>
<dbReference type="SUPFAM" id="SSF50156">
    <property type="entry name" value="PDZ domain-like"/>
    <property type="match status" value="2"/>
</dbReference>
<comment type="subcellular location">
    <subcellularLocation>
        <location evidence="2">Periplasm</location>
    </subcellularLocation>
</comment>
<dbReference type="NCBIfam" id="TIGR02037">
    <property type="entry name" value="degP_htrA_DO"/>
    <property type="match status" value="1"/>
</dbReference>
<dbReference type="SUPFAM" id="SSF50494">
    <property type="entry name" value="Trypsin-like serine proteases"/>
    <property type="match status" value="1"/>
</dbReference>
<name>A0ABP9MAA0_9HYPH</name>
<dbReference type="Pfam" id="PF13365">
    <property type="entry name" value="Trypsin_2"/>
    <property type="match status" value="1"/>
</dbReference>
<gene>
    <name evidence="17" type="ORF">GCM10023260_00160</name>
</gene>
<dbReference type="CDD" id="cd10839">
    <property type="entry name" value="cpPDZ1_DegP-like"/>
    <property type="match status" value="1"/>
</dbReference>
<evidence type="ECO:0000256" key="4">
    <source>
        <dbReference type="ARBA" id="ARBA00013035"/>
    </source>
</evidence>
<keyword evidence="6" id="KW-0645">Protease</keyword>
<evidence type="ECO:0000256" key="7">
    <source>
        <dbReference type="ARBA" id="ARBA00022729"/>
    </source>
</evidence>
<feature type="signal peptide" evidence="15">
    <location>
        <begin position="1"/>
        <end position="17"/>
    </location>
</feature>
<organism evidence="17 18">
    <name type="scientific">Bartonella acomydis</name>
    <dbReference type="NCBI Taxonomy" id="686234"/>
    <lineage>
        <taxon>Bacteria</taxon>
        <taxon>Pseudomonadati</taxon>
        <taxon>Pseudomonadota</taxon>
        <taxon>Alphaproteobacteria</taxon>
        <taxon>Hyphomicrobiales</taxon>
        <taxon>Bartonellaceae</taxon>
        <taxon>Bartonella</taxon>
    </lineage>
</organism>
<accession>A0ABP9MAA0</accession>
<dbReference type="PANTHER" id="PTHR22939">
    <property type="entry name" value="SERINE PROTEASE FAMILY S1C HTRA-RELATED"/>
    <property type="match status" value="1"/>
</dbReference>
<evidence type="ECO:0000256" key="8">
    <source>
        <dbReference type="ARBA" id="ARBA00022737"/>
    </source>
</evidence>
<keyword evidence="8" id="KW-0677">Repeat</keyword>
<evidence type="ECO:0000256" key="14">
    <source>
        <dbReference type="SAM" id="MobiDB-lite"/>
    </source>
</evidence>
<dbReference type="InterPro" id="IPR011782">
    <property type="entry name" value="Pept_S1C_Do"/>
</dbReference>
<evidence type="ECO:0000259" key="16">
    <source>
        <dbReference type="PROSITE" id="PS50106"/>
    </source>
</evidence>
<evidence type="ECO:0000256" key="15">
    <source>
        <dbReference type="SAM" id="SignalP"/>
    </source>
</evidence>
<dbReference type="InterPro" id="IPR001478">
    <property type="entry name" value="PDZ"/>
</dbReference>
<dbReference type="Pfam" id="PF17820">
    <property type="entry name" value="PDZ_6"/>
    <property type="match status" value="1"/>
</dbReference>
<feature type="chain" id="PRO_5045476015" description="Probable periplasmic serine endoprotease DegP-like" evidence="15">
    <location>
        <begin position="18"/>
        <end position="507"/>
    </location>
</feature>
<dbReference type="Proteomes" id="UP001501525">
    <property type="component" value="Unassembled WGS sequence"/>
</dbReference>
<evidence type="ECO:0000256" key="1">
    <source>
        <dbReference type="ARBA" id="ARBA00001772"/>
    </source>
</evidence>
<evidence type="ECO:0000256" key="5">
    <source>
        <dbReference type="ARBA" id="ARBA00013958"/>
    </source>
</evidence>
<keyword evidence="10" id="KW-0378">Hydrolase</keyword>
<sequence length="507" mass="54314">MGKKTFFKTLAAVSFSAALESALFFSGCGSSLFTTAAYASSVFTSLIQQQGFADIVSQVKPAVVAVQVKGNKQKEEWSFSNFFSAPGVDQLPDQHPLKRFFKDFYDFDKPKNKFSQRSNRLHRIAFGSGFLISSDGYIVTNDHVISEGTSYSVVLDDGTELDAKLIGKDPKTDIAVLKVNDKRKFSYVDFGDDSKLRIGDWVVAIGNPFGLGGTVTAGIVSARGRDIGNGSYDDFIQIDAAVNRGNSGGPTFDLNGKVIGINTAIFSPSGGNVGIAFAIPAATAKQVVQQLIEEGSVQRGWLGVQIQSVTKEISDSIGLKEAKGALVTDSLKGRAKGPAAKAGIKAGDVIISLNDEKINDSRDLGRRIANIKPGETIILGIWRAGKEDKIKVTLASMPEDDGKKEGSKYSNERGDSDETLEDYGLIVAPSDDGVGLVVTDVDSDSDAADKGIRPGDVIVTVNNKPVKKASDITDTIKNAQKLGRKAILLQVRTNEQNRFVALPIFKK</sequence>
<dbReference type="PROSITE" id="PS50106">
    <property type="entry name" value="PDZ"/>
    <property type="match status" value="2"/>
</dbReference>
<keyword evidence="12" id="KW-0346">Stress response</keyword>
<evidence type="ECO:0000256" key="3">
    <source>
        <dbReference type="ARBA" id="ARBA00010541"/>
    </source>
</evidence>
<dbReference type="EC" id="3.4.21.107" evidence="4"/>
<comment type="catalytic activity">
    <reaction evidence="1">
        <text>Acts on substrates that are at least partially unfolded. The cleavage site P1 residue is normally between a pair of hydrophobic residues, such as Val-|-Val.</text>
        <dbReference type="EC" id="3.4.21.107"/>
    </reaction>
</comment>
<dbReference type="PANTHER" id="PTHR22939:SF130">
    <property type="entry name" value="PERIPLASMIC SERINE ENDOPROTEASE DEGP-LIKE-RELATED"/>
    <property type="match status" value="1"/>
</dbReference>
<evidence type="ECO:0000256" key="13">
    <source>
        <dbReference type="ARBA" id="ARBA00032850"/>
    </source>
</evidence>
<dbReference type="InterPro" id="IPR036034">
    <property type="entry name" value="PDZ_sf"/>
</dbReference>
<keyword evidence="7 15" id="KW-0732">Signal</keyword>
<evidence type="ECO:0000256" key="6">
    <source>
        <dbReference type="ARBA" id="ARBA00022670"/>
    </source>
</evidence>
<evidence type="ECO:0000313" key="17">
    <source>
        <dbReference type="EMBL" id="GAA5093691.1"/>
    </source>
</evidence>
<dbReference type="Pfam" id="PF13180">
    <property type="entry name" value="PDZ_2"/>
    <property type="match status" value="1"/>
</dbReference>
<dbReference type="Gene3D" id="2.40.10.120">
    <property type="match status" value="1"/>
</dbReference>
<evidence type="ECO:0000256" key="11">
    <source>
        <dbReference type="ARBA" id="ARBA00022825"/>
    </source>
</evidence>
<keyword evidence="11" id="KW-0720">Serine protease</keyword>
<dbReference type="SMART" id="SM00228">
    <property type="entry name" value="PDZ"/>
    <property type="match status" value="2"/>
</dbReference>
<evidence type="ECO:0000313" key="18">
    <source>
        <dbReference type="Proteomes" id="UP001501525"/>
    </source>
</evidence>